<evidence type="ECO:0000259" key="6">
    <source>
        <dbReference type="SMART" id="SM00861"/>
    </source>
</evidence>
<dbReference type="OrthoDB" id="9769337at2"/>
<evidence type="ECO:0000313" key="7">
    <source>
        <dbReference type="EMBL" id="RBA29411.1"/>
    </source>
</evidence>
<comment type="cofactor">
    <cofactor evidence="1">
        <name>thiamine diphosphate</name>
        <dbReference type="ChEBI" id="CHEBI:58937"/>
    </cofactor>
</comment>
<keyword evidence="5" id="KW-0786">Thiamine pyrophosphate</keyword>
<dbReference type="Pfam" id="PF02779">
    <property type="entry name" value="Transket_pyr"/>
    <property type="match status" value="1"/>
</dbReference>
<dbReference type="Pfam" id="PF00676">
    <property type="entry name" value="E1_dh"/>
    <property type="match status" value="1"/>
</dbReference>
<dbReference type="InterPro" id="IPR029061">
    <property type="entry name" value="THDP-binding"/>
</dbReference>
<keyword evidence="8" id="KW-1185">Reference proteome</keyword>
<dbReference type="InterPro" id="IPR009014">
    <property type="entry name" value="Transketo_C/PFOR_II"/>
</dbReference>
<dbReference type="CDD" id="cd02000">
    <property type="entry name" value="TPP_E1_PDC_ADC_BCADC"/>
    <property type="match status" value="1"/>
</dbReference>
<keyword evidence="4" id="KW-0560">Oxidoreductase</keyword>
<evidence type="ECO:0000256" key="4">
    <source>
        <dbReference type="ARBA" id="ARBA00023002"/>
    </source>
</evidence>
<dbReference type="Gene3D" id="3.40.50.920">
    <property type="match status" value="1"/>
</dbReference>
<dbReference type="Pfam" id="PF02780">
    <property type="entry name" value="Transketolase_C"/>
    <property type="match status" value="1"/>
</dbReference>
<reference evidence="7 8" key="1">
    <citation type="submission" date="2018-06" db="EMBL/GenBank/DDBJ databases">
        <title>Flavobacterium tibetense sp. nov., isolated from a wetland YonghuCo on Tibetan Plateau.</title>
        <authorList>
            <person name="Xing P."/>
            <person name="Phurbu D."/>
            <person name="Lu H."/>
        </authorList>
    </citation>
    <scope>NUCLEOTIDE SEQUENCE [LARGE SCALE GENOMIC DNA]</scope>
    <source>
        <strain evidence="7 8">YH5</strain>
    </source>
</reference>
<dbReference type="Proteomes" id="UP000253319">
    <property type="component" value="Unassembled WGS sequence"/>
</dbReference>
<sequence length="681" mass="75873">MLEKNILEKAFTTMATAKAMATLYEDNFKTVSKYVHATSRGHEAIQIAMAMHLLPQDFAFPYYRDDAMLLGIGMQPYDLMLQLLAKKDDPFSGGRTYYSHPSLRDADKPKIPHQSSATGMQAIPATGVAMGFWYKENIGIQDKNQENPFVVCSLGDASVTEGEIAEAFQMAALKQLPILYLVQDNGWDISANAAETRAQNAFEYAKGFHGIEAISIDGANFIESYVALEKVVKTIREERRPFLVHAKVPLLNHHTSGVRMEWYRDDLEEAKSRDPYPVLIQQLKDNGFSDTEIAEIESKAKAKVQADFDKAQLAEDPTPEDLFTHDFAPTPVTEEVGERNPQREEKVVMVDCALFAVEELMKKHQECLLYGQDVGGRLGGVFREAATLAQKFGDERVFNTPIQEAFIVGSTVGMSAVGLKPIVEVQFADYIWPGLNQLFTEVSRSCYLTNGKWPVSMILRVPIGAYGSGGPYHSSSVESVLTNIRGIKIAYPSNGADLKGLMKAAYYDPNPVVILEHKGLYWSKVKGTDAARVNEPSEDYLLPFGKANIVQEVWEQEDKETISIITYGMGVHWALNASSAMKENVEIIDLRTLYPLDEETILKSVKKTKKCLVVTEEPVNNSFARSLAGMIQEKCFKYLDAPVMVIGSENLPAIPLNSTLEQTMIPSAEKVKLKIEELLNY</sequence>
<dbReference type="EMBL" id="QLST01000002">
    <property type="protein sequence ID" value="RBA29411.1"/>
    <property type="molecule type" value="Genomic_DNA"/>
</dbReference>
<dbReference type="PANTHER" id="PTHR42980">
    <property type="entry name" value="2-OXOISOVALERATE DEHYDROGENASE SUBUNIT BETA-RELATED"/>
    <property type="match status" value="1"/>
</dbReference>
<dbReference type="GO" id="GO:0003863">
    <property type="term" value="F:branched-chain 2-oxo acid dehydrogenase activity"/>
    <property type="evidence" value="ECO:0007669"/>
    <property type="project" value="UniProtKB-EC"/>
</dbReference>
<dbReference type="PANTHER" id="PTHR42980:SF1">
    <property type="entry name" value="2-OXOISOVALERATE DEHYDROGENASE SUBUNIT BETA, MITOCHONDRIAL"/>
    <property type="match status" value="1"/>
</dbReference>
<dbReference type="AlphaFoldDB" id="A0A365P4E6"/>
<organism evidence="7 8">
    <name type="scientific">Flavobacterium tibetense</name>
    <dbReference type="NCBI Taxonomy" id="2233533"/>
    <lineage>
        <taxon>Bacteria</taxon>
        <taxon>Pseudomonadati</taxon>
        <taxon>Bacteroidota</taxon>
        <taxon>Flavobacteriia</taxon>
        <taxon>Flavobacteriales</taxon>
        <taxon>Flavobacteriaceae</taxon>
        <taxon>Flavobacterium</taxon>
    </lineage>
</organism>
<comment type="function">
    <text evidence="2">E1 component of the 2-oxoglutarate dehydrogenase (OGDH) complex which catalyzes the decarboxylation of 2-oxoglutarate, the first step in the conversion of 2-oxoglutarate to succinyl-CoA and CO(2).</text>
</comment>
<protein>
    <recommendedName>
        <fullName evidence="3">3-methyl-2-oxobutanoate dehydrogenase (2-methylpropanoyl-transferring)</fullName>
        <ecNumber evidence="3">1.2.4.4</ecNumber>
    </recommendedName>
</protein>
<dbReference type="InterPro" id="IPR005475">
    <property type="entry name" value="Transketolase-like_Pyr-bd"/>
</dbReference>
<dbReference type="SMART" id="SM00861">
    <property type="entry name" value="Transket_pyr"/>
    <property type="match status" value="1"/>
</dbReference>
<dbReference type="InterPro" id="IPR033248">
    <property type="entry name" value="Transketolase_C"/>
</dbReference>
<dbReference type="RefSeq" id="WP_113987894.1">
    <property type="nucleotide sequence ID" value="NZ_QLST01000002.1"/>
</dbReference>
<dbReference type="CDD" id="cd07036">
    <property type="entry name" value="TPP_PYR_E1-PDHc-beta_like"/>
    <property type="match status" value="1"/>
</dbReference>
<dbReference type="EC" id="1.2.4.4" evidence="3"/>
<feature type="domain" description="Transketolase-like pyrimidine-binding" evidence="6">
    <location>
        <begin position="347"/>
        <end position="523"/>
    </location>
</feature>
<dbReference type="SUPFAM" id="SSF52518">
    <property type="entry name" value="Thiamin diphosphate-binding fold (THDP-binding)"/>
    <property type="match status" value="2"/>
</dbReference>
<evidence type="ECO:0000256" key="5">
    <source>
        <dbReference type="ARBA" id="ARBA00023052"/>
    </source>
</evidence>
<dbReference type="GO" id="GO:0009083">
    <property type="term" value="P:branched-chain amino acid catabolic process"/>
    <property type="evidence" value="ECO:0007669"/>
    <property type="project" value="TreeGrafter"/>
</dbReference>
<dbReference type="GO" id="GO:0007584">
    <property type="term" value="P:response to nutrient"/>
    <property type="evidence" value="ECO:0007669"/>
    <property type="project" value="TreeGrafter"/>
</dbReference>
<evidence type="ECO:0000256" key="2">
    <source>
        <dbReference type="ARBA" id="ARBA00003906"/>
    </source>
</evidence>
<comment type="caution">
    <text evidence="7">The sequence shown here is derived from an EMBL/GenBank/DDBJ whole genome shotgun (WGS) entry which is preliminary data.</text>
</comment>
<dbReference type="Gene3D" id="3.40.50.970">
    <property type="match status" value="2"/>
</dbReference>
<name>A0A365P4E6_9FLAO</name>
<evidence type="ECO:0000256" key="1">
    <source>
        <dbReference type="ARBA" id="ARBA00001964"/>
    </source>
</evidence>
<accession>A0A365P4E6</accession>
<gene>
    <name evidence="7" type="ORF">DPN68_01835</name>
</gene>
<evidence type="ECO:0000256" key="3">
    <source>
        <dbReference type="ARBA" id="ARBA00012277"/>
    </source>
</evidence>
<evidence type="ECO:0000313" key="8">
    <source>
        <dbReference type="Proteomes" id="UP000253319"/>
    </source>
</evidence>
<dbReference type="InterPro" id="IPR001017">
    <property type="entry name" value="DH_E1"/>
</dbReference>
<dbReference type="SUPFAM" id="SSF52922">
    <property type="entry name" value="TK C-terminal domain-like"/>
    <property type="match status" value="1"/>
</dbReference>
<proteinExistence type="predicted"/>